<dbReference type="PANTHER" id="PTHR47969">
    <property type="entry name" value="CHROMOSOME-ASSOCIATED KINESIN KIF4A-RELATED"/>
    <property type="match status" value="1"/>
</dbReference>
<dbReference type="GO" id="GO:0008017">
    <property type="term" value="F:microtubule binding"/>
    <property type="evidence" value="ECO:0007669"/>
    <property type="project" value="InterPro"/>
</dbReference>
<organism evidence="11 12">
    <name type="scientific">Pseudocohnilembus persalinus</name>
    <name type="common">Ciliate</name>
    <dbReference type="NCBI Taxonomy" id="266149"/>
    <lineage>
        <taxon>Eukaryota</taxon>
        <taxon>Sar</taxon>
        <taxon>Alveolata</taxon>
        <taxon>Ciliophora</taxon>
        <taxon>Intramacronucleata</taxon>
        <taxon>Oligohymenophorea</taxon>
        <taxon>Scuticociliatia</taxon>
        <taxon>Philasterida</taxon>
        <taxon>Pseudocohnilembidae</taxon>
        <taxon>Pseudocohnilembus</taxon>
    </lineage>
</organism>
<dbReference type="InterPro" id="IPR019821">
    <property type="entry name" value="Kinesin_motor_CS"/>
</dbReference>
<evidence type="ECO:0000256" key="5">
    <source>
        <dbReference type="ARBA" id="ARBA00023054"/>
    </source>
</evidence>
<feature type="compositionally biased region" description="Polar residues" evidence="9">
    <location>
        <begin position="767"/>
        <end position="776"/>
    </location>
</feature>
<keyword evidence="5 8" id="KW-0175">Coiled coil</keyword>
<proteinExistence type="inferred from homology"/>
<evidence type="ECO:0000313" key="11">
    <source>
        <dbReference type="EMBL" id="KRX03416.1"/>
    </source>
</evidence>
<dbReference type="Pfam" id="PF00225">
    <property type="entry name" value="Kinesin"/>
    <property type="match status" value="1"/>
</dbReference>
<dbReference type="GO" id="GO:0016787">
    <property type="term" value="F:hydrolase activity"/>
    <property type="evidence" value="ECO:0007669"/>
    <property type="project" value="UniProtKB-KW"/>
</dbReference>
<dbReference type="GO" id="GO:0007018">
    <property type="term" value="P:microtubule-based movement"/>
    <property type="evidence" value="ECO:0007669"/>
    <property type="project" value="InterPro"/>
</dbReference>
<dbReference type="GO" id="GO:0003777">
    <property type="term" value="F:microtubule motor activity"/>
    <property type="evidence" value="ECO:0007669"/>
    <property type="project" value="InterPro"/>
</dbReference>
<dbReference type="PROSITE" id="PS00411">
    <property type="entry name" value="KINESIN_MOTOR_1"/>
    <property type="match status" value="1"/>
</dbReference>
<dbReference type="GO" id="GO:0007052">
    <property type="term" value="P:mitotic spindle organization"/>
    <property type="evidence" value="ECO:0007669"/>
    <property type="project" value="TreeGrafter"/>
</dbReference>
<dbReference type="GO" id="GO:0005737">
    <property type="term" value="C:cytoplasm"/>
    <property type="evidence" value="ECO:0007669"/>
    <property type="project" value="UniProtKB-SubCell"/>
</dbReference>
<evidence type="ECO:0000256" key="9">
    <source>
        <dbReference type="SAM" id="MobiDB-lite"/>
    </source>
</evidence>
<dbReference type="InterPro" id="IPR036961">
    <property type="entry name" value="Kinesin_motor_dom_sf"/>
</dbReference>
<keyword evidence="2" id="KW-0963">Cytoplasm</keyword>
<dbReference type="EMBL" id="LDAU01000131">
    <property type="protein sequence ID" value="KRX03416.1"/>
    <property type="molecule type" value="Genomic_DNA"/>
</dbReference>
<keyword evidence="12" id="KW-1185">Reference proteome</keyword>
<accession>A0A0V0QMX9</accession>
<dbReference type="PANTHER" id="PTHR47969:SF15">
    <property type="entry name" value="CHROMOSOME-ASSOCIATED KINESIN KIF4A-RELATED"/>
    <property type="match status" value="1"/>
</dbReference>
<comment type="similarity">
    <text evidence="6 7">Belongs to the TRAFAC class myosin-kinesin ATPase superfamily. Kinesin family.</text>
</comment>
<dbReference type="GO" id="GO:0005875">
    <property type="term" value="C:microtubule associated complex"/>
    <property type="evidence" value="ECO:0007669"/>
    <property type="project" value="TreeGrafter"/>
</dbReference>
<evidence type="ECO:0000256" key="8">
    <source>
        <dbReference type="SAM" id="Coils"/>
    </source>
</evidence>
<evidence type="ECO:0000256" key="2">
    <source>
        <dbReference type="ARBA" id="ARBA00022490"/>
    </source>
</evidence>
<dbReference type="GO" id="GO:0005524">
    <property type="term" value="F:ATP binding"/>
    <property type="evidence" value="ECO:0007669"/>
    <property type="project" value="UniProtKB-UniRule"/>
</dbReference>
<name>A0A0V0QMX9_PSEPJ</name>
<dbReference type="AlphaFoldDB" id="A0A0V0QMX9"/>
<reference evidence="11 12" key="1">
    <citation type="journal article" date="2015" name="Sci. Rep.">
        <title>Genome of the facultative scuticociliatosis pathogen Pseudocohnilembus persalinus provides insight into its virulence through horizontal gene transfer.</title>
        <authorList>
            <person name="Xiong J."/>
            <person name="Wang G."/>
            <person name="Cheng J."/>
            <person name="Tian M."/>
            <person name="Pan X."/>
            <person name="Warren A."/>
            <person name="Jiang C."/>
            <person name="Yuan D."/>
            <person name="Miao W."/>
        </authorList>
    </citation>
    <scope>NUCLEOTIDE SEQUENCE [LARGE SCALE GENOMIC DNA]</scope>
    <source>
        <strain evidence="11">36N120E</strain>
    </source>
</reference>
<feature type="compositionally biased region" description="Basic and acidic residues" evidence="9">
    <location>
        <begin position="380"/>
        <end position="389"/>
    </location>
</feature>
<dbReference type="OMA" id="INMREMI"/>
<dbReference type="Gene3D" id="3.40.850.10">
    <property type="entry name" value="Kinesin motor domain"/>
    <property type="match status" value="1"/>
</dbReference>
<dbReference type="CDD" id="cd00106">
    <property type="entry name" value="KISc"/>
    <property type="match status" value="1"/>
</dbReference>
<keyword evidence="6 7" id="KW-0505">Motor protein</keyword>
<feature type="region of interest" description="Disordered" evidence="9">
    <location>
        <begin position="582"/>
        <end position="649"/>
    </location>
</feature>
<comment type="caution">
    <text evidence="11">The sequence shown here is derived from an EMBL/GenBank/DDBJ whole genome shotgun (WGS) entry which is preliminary data.</text>
</comment>
<dbReference type="SUPFAM" id="SSF52540">
    <property type="entry name" value="P-loop containing nucleoside triphosphate hydrolases"/>
    <property type="match status" value="1"/>
</dbReference>
<protein>
    <recommendedName>
        <fullName evidence="7">Kinesin-like protein</fullName>
    </recommendedName>
</protein>
<feature type="compositionally biased region" description="Polar residues" evidence="9">
    <location>
        <begin position="722"/>
        <end position="736"/>
    </location>
</feature>
<feature type="compositionally biased region" description="Basic and acidic residues" evidence="9">
    <location>
        <begin position="359"/>
        <end position="373"/>
    </location>
</feature>
<feature type="compositionally biased region" description="Basic and acidic residues" evidence="9">
    <location>
        <begin position="420"/>
        <end position="430"/>
    </location>
</feature>
<feature type="region of interest" description="Disordered" evidence="9">
    <location>
        <begin position="755"/>
        <end position="776"/>
    </location>
</feature>
<evidence type="ECO:0000256" key="4">
    <source>
        <dbReference type="ARBA" id="ARBA00022840"/>
    </source>
</evidence>
<dbReference type="InterPro" id="IPR001752">
    <property type="entry name" value="Kinesin_motor_dom"/>
</dbReference>
<feature type="region of interest" description="Disordered" evidence="9">
    <location>
        <begin position="334"/>
        <end position="430"/>
    </location>
</feature>
<keyword evidence="7" id="KW-0493">Microtubule</keyword>
<feature type="compositionally biased region" description="Low complexity" evidence="9">
    <location>
        <begin position="336"/>
        <end position="353"/>
    </location>
</feature>
<feature type="region of interest" description="Disordered" evidence="9">
    <location>
        <begin position="719"/>
        <end position="742"/>
    </location>
</feature>
<feature type="region of interest" description="Disordered" evidence="9">
    <location>
        <begin position="798"/>
        <end position="826"/>
    </location>
</feature>
<feature type="binding site" evidence="6">
    <location>
        <begin position="20"/>
        <end position="27"/>
    </location>
    <ligand>
        <name>ATP</name>
        <dbReference type="ChEBI" id="CHEBI:30616"/>
    </ligand>
</feature>
<evidence type="ECO:0000256" key="3">
    <source>
        <dbReference type="ARBA" id="ARBA00022741"/>
    </source>
</evidence>
<evidence type="ECO:0000313" key="12">
    <source>
        <dbReference type="Proteomes" id="UP000054937"/>
    </source>
</evidence>
<comment type="subcellular location">
    <subcellularLocation>
        <location evidence="1">Cytoplasm</location>
    </subcellularLocation>
</comment>
<gene>
    <name evidence="11" type="ORF">PPERSA_02795</name>
</gene>
<dbReference type="InterPro" id="IPR027640">
    <property type="entry name" value="Kinesin-like_fam"/>
</dbReference>
<evidence type="ECO:0000256" key="7">
    <source>
        <dbReference type="RuleBase" id="RU000394"/>
    </source>
</evidence>
<evidence type="ECO:0000256" key="1">
    <source>
        <dbReference type="ARBA" id="ARBA00004496"/>
    </source>
</evidence>
<dbReference type="SMART" id="SM00129">
    <property type="entry name" value="KISc"/>
    <property type="match status" value="1"/>
</dbReference>
<feature type="compositionally biased region" description="Low complexity" evidence="9">
    <location>
        <begin position="612"/>
        <end position="628"/>
    </location>
</feature>
<evidence type="ECO:0000256" key="6">
    <source>
        <dbReference type="PROSITE-ProRule" id="PRU00283"/>
    </source>
</evidence>
<dbReference type="PROSITE" id="PS50067">
    <property type="entry name" value="KINESIN_MOTOR_2"/>
    <property type="match status" value="1"/>
</dbReference>
<sequence length="955" mass="110968">MTQFLSKVVEGFNATIFAYGQTGSGKTYTMEGVDYNLKNNRKNLTSQEDDDFGLIPRSIQTIFDLIKKNSANSVFKVYFSFLQIYNEKIYDLLAQQNEDTQALRVRWSKQTQFTVENLYVIEIEKFEEGYELFRRGIKNKIMASHKLNLQSSRSHCILTLKIEQFNREDPENVIHSKVQLVDLAGSERTALTGVEGKQQKEAIEINKSLFTLRQVIQIIAEQQNSSTPNKQSYVPYRDSKLTQLLKSSIGGQSFCKMIACIAPCDGYLEENLSTLNYATLTSNISNIPVINEDPKIRQIRELKQKVKDLTKYLKQANDHITFLSNLTGQKVVQFGSENNSSNNNQNEIESSQNLKLKSIKSEQIESTEQKEQEQIQNNIQRKEKSDKSIKSPPIQPKVGNFQSPPKNKTEENADNQQDMKNQKVVESDSKLKNINTNLQKLDSHISSPTKNNQNMVKGLIESVNMVRDLLQTNIGLRQEHEETLLQKDNLEKEINLAYIENQDLRDRIDILENLMDQNIQNGIKQQNKEILDQGSQFNCKKALNMIDEIIFYRKERRKHNERIQFLESENQNLQVKLYPNSIRYQEPRRNQQFVSRQGPRNNKTGQNNRQFQSVDNSQQNTQSTSTNQESDDNKKQVHPQEVPTNFNKYNPDIIEANKIIQYNTTKYSTKILPNQLNEFENELNPNEIKNFEENQNNARKSDFTKLQMLKSQEISHDINVHGTRSSSQQILKSQLRPNKENMPSIIQQKQQKYQKKYSQNDQYDELGNSQTQPINYNSLRPSQIQIDQKKKAYTNLETPILNKQGSKNKPSSRSGQNKNISNLKDMTLQNILPDRNSSYNIKVGKQSRKSSGKNIINFPLSTGKKRNKYSYSFYEPTTNSSNNQNYTLSQQNEYNPELKQNEHKNNHQNYYMQSQQLPYQNNYAHNSSKGFSADKQFVTQQQFRNRKHHYSNQNL</sequence>
<keyword evidence="11" id="KW-0378">Hydrolase</keyword>
<feature type="compositionally biased region" description="Polar residues" evidence="9">
    <location>
        <begin position="590"/>
        <end position="611"/>
    </location>
</feature>
<dbReference type="Proteomes" id="UP000054937">
    <property type="component" value="Unassembled WGS sequence"/>
</dbReference>
<feature type="domain" description="Kinesin motor" evidence="10">
    <location>
        <begin position="1"/>
        <end position="284"/>
    </location>
</feature>
<feature type="coiled-coil region" evidence="8">
    <location>
        <begin position="549"/>
        <end position="576"/>
    </location>
</feature>
<dbReference type="GO" id="GO:0005874">
    <property type="term" value="C:microtubule"/>
    <property type="evidence" value="ECO:0007669"/>
    <property type="project" value="UniProtKB-KW"/>
</dbReference>
<feature type="coiled-coil region" evidence="8">
    <location>
        <begin position="473"/>
        <end position="521"/>
    </location>
</feature>
<dbReference type="InterPro" id="IPR027417">
    <property type="entry name" value="P-loop_NTPase"/>
</dbReference>
<evidence type="ECO:0000259" key="10">
    <source>
        <dbReference type="PROSITE" id="PS50067"/>
    </source>
</evidence>
<keyword evidence="3 6" id="KW-0547">Nucleotide-binding</keyword>
<dbReference type="InParanoid" id="A0A0V0QMX9"/>
<dbReference type="OrthoDB" id="3176171at2759"/>
<dbReference type="GO" id="GO:0051231">
    <property type="term" value="P:spindle elongation"/>
    <property type="evidence" value="ECO:0007669"/>
    <property type="project" value="TreeGrafter"/>
</dbReference>
<keyword evidence="4 6" id="KW-0067">ATP-binding</keyword>
<dbReference type="PRINTS" id="PR00380">
    <property type="entry name" value="KINESINHEAVY"/>
</dbReference>